<dbReference type="Proteomes" id="UP000199103">
    <property type="component" value="Chromosome I"/>
</dbReference>
<gene>
    <name evidence="8" type="ORF">SAMN04489812_1944</name>
</gene>
<organism evidence="8 9">
    <name type="scientific">Microlunatus soli</name>
    <dbReference type="NCBI Taxonomy" id="630515"/>
    <lineage>
        <taxon>Bacteria</taxon>
        <taxon>Bacillati</taxon>
        <taxon>Actinomycetota</taxon>
        <taxon>Actinomycetes</taxon>
        <taxon>Propionibacteriales</taxon>
        <taxon>Propionibacteriaceae</taxon>
        <taxon>Microlunatus</taxon>
    </lineage>
</organism>
<dbReference type="GO" id="GO:0016301">
    <property type="term" value="F:kinase activity"/>
    <property type="evidence" value="ECO:0007669"/>
    <property type="project" value="UniProtKB-KW"/>
</dbReference>
<evidence type="ECO:0000256" key="5">
    <source>
        <dbReference type="RuleBase" id="RU003733"/>
    </source>
</evidence>
<dbReference type="EMBL" id="LT629772">
    <property type="protein sequence ID" value="SDS45073.1"/>
    <property type="molecule type" value="Genomic_DNA"/>
</dbReference>
<name>A0A1H1SB19_9ACTN</name>
<keyword evidence="3 5" id="KW-0808">Transferase</keyword>
<evidence type="ECO:0000256" key="2">
    <source>
        <dbReference type="ARBA" id="ARBA00022629"/>
    </source>
</evidence>
<dbReference type="GO" id="GO:0042732">
    <property type="term" value="P:D-xylose metabolic process"/>
    <property type="evidence" value="ECO:0007669"/>
    <property type="project" value="UniProtKB-KW"/>
</dbReference>
<evidence type="ECO:0000313" key="9">
    <source>
        <dbReference type="Proteomes" id="UP000199103"/>
    </source>
</evidence>
<dbReference type="InterPro" id="IPR000577">
    <property type="entry name" value="Carb_kinase_FGGY"/>
</dbReference>
<dbReference type="CDD" id="cd07804">
    <property type="entry name" value="ASKHA_NBD_FGGY_RrXK-like"/>
    <property type="match status" value="1"/>
</dbReference>
<dbReference type="OrthoDB" id="9805576at2"/>
<evidence type="ECO:0000256" key="3">
    <source>
        <dbReference type="ARBA" id="ARBA00022679"/>
    </source>
</evidence>
<keyword evidence="2" id="KW-0859">Xylose metabolism</keyword>
<evidence type="ECO:0000256" key="4">
    <source>
        <dbReference type="ARBA" id="ARBA00022777"/>
    </source>
</evidence>
<dbReference type="PROSITE" id="PS00445">
    <property type="entry name" value="FGGY_KINASES_2"/>
    <property type="match status" value="1"/>
</dbReference>
<dbReference type="Pfam" id="PF00370">
    <property type="entry name" value="FGGY_N"/>
    <property type="match status" value="1"/>
</dbReference>
<evidence type="ECO:0000259" key="6">
    <source>
        <dbReference type="Pfam" id="PF00370"/>
    </source>
</evidence>
<dbReference type="InterPro" id="IPR018483">
    <property type="entry name" value="Carb_kinase_FGGY_CS"/>
</dbReference>
<sequence length="503" mass="54441">MTEVLLGIDVGTASTKGLLATPTGQIVAKTVREHALSLPRPGWAEMDADQIWWSDIVDISRELAEAADQQGSRIVGVCVSGIGPCVLATDADGRPLRPAIMYGIDMRATSEIEELSDRYGSEQIFRRCGKVLSTQSVGPKLAWLAKNEPEVWADTRKIFNSNSWLAFRLTGEYVADHQTASQSDPLYDMHRRSWIDDWAGDLAPDVELPRLVWPTEVIGTISAAAAAETGLAEGTPVSAGTIDAWSEAFGAGVRRPGDLMLMYGSTMFFVQVLGDYAGHDMLWTTNGVDRDQYTLAAGMATSGSLTQWLQQLTGDVDFSTLVAEAREVPPGSDGLLMLPYFAGERTPIFDPRARGVVAGLSLRHGRGHLFRAAYEGIAYGIRQIVGFLGEVEQGTTERRLVAVGGGTQGGLWTQIVSDVTRLPQDVPAETIGAAYGDALMAAIGTGLVAADTDWARVQQTIRPNPQTREVYDQLFDAYGRLYSTTRDDVHLLAELQEQSATDG</sequence>
<dbReference type="InterPro" id="IPR018485">
    <property type="entry name" value="FGGY_C"/>
</dbReference>
<evidence type="ECO:0000256" key="1">
    <source>
        <dbReference type="ARBA" id="ARBA00009156"/>
    </source>
</evidence>
<evidence type="ECO:0000259" key="7">
    <source>
        <dbReference type="Pfam" id="PF02782"/>
    </source>
</evidence>
<dbReference type="InterPro" id="IPR018484">
    <property type="entry name" value="FGGY_N"/>
</dbReference>
<proteinExistence type="inferred from homology"/>
<dbReference type="RefSeq" id="WP_091523620.1">
    <property type="nucleotide sequence ID" value="NZ_LT629772.1"/>
</dbReference>
<keyword evidence="4 5" id="KW-0418">Kinase</keyword>
<dbReference type="PANTHER" id="PTHR43095:SF5">
    <property type="entry name" value="XYLULOSE KINASE"/>
    <property type="match status" value="1"/>
</dbReference>
<feature type="domain" description="Carbohydrate kinase FGGY N-terminal" evidence="6">
    <location>
        <begin position="5"/>
        <end position="250"/>
    </location>
</feature>
<dbReference type="STRING" id="630515.SAMN04489812_1944"/>
<dbReference type="PIRSF" id="PIRSF000538">
    <property type="entry name" value="GlpK"/>
    <property type="match status" value="1"/>
</dbReference>
<feature type="domain" description="Carbohydrate kinase FGGY C-terminal" evidence="7">
    <location>
        <begin position="264"/>
        <end position="443"/>
    </location>
</feature>
<accession>A0A1H1SB19</accession>
<dbReference type="AlphaFoldDB" id="A0A1H1SB19"/>
<comment type="similarity">
    <text evidence="1 5">Belongs to the FGGY kinase family.</text>
</comment>
<dbReference type="Gene3D" id="3.30.420.40">
    <property type="match status" value="2"/>
</dbReference>
<reference evidence="8 9" key="1">
    <citation type="submission" date="2016-10" db="EMBL/GenBank/DDBJ databases">
        <authorList>
            <person name="de Groot N.N."/>
        </authorList>
    </citation>
    <scope>NUCLEOTIDE SEQUENCE [LARGE SCALE GENOMIC DNA]</scope>
    <source>
        <strain evidence="8 9">DSM 21800</strain>
    </source>
</reference>
<dbReference type="SUPFAM" id="SSF53067">
    <property type="entry name" value="Actin-like ATPase domain"/>
    <property type="match status" value="2"/>
</dbReference>
<keyword evidence="9" id="KW-1185">Reference proteome</keyword>
<protein>
    <submittedName>
        <fullName evidence="8">Xylulokinase</fullName>
    </submittedName>
</protein>
<dbReference type="PANTHER" id="PTHR43095">
    <property type="entry name" value="SUGAR KINASE"/>
    <property type="match status" value="1"/>
</dbReference>
<evidence type="ECO:0000313" key="8">
    <source>
        <dbReference type="EMBL" id="SDS45073.1"/>
    </source>
</evidence>
<keyword evidence="2" id="KW-0119">Carbohydrate metabolism</keyword>
<dbReference type="InterPro" id="IPR043129">
    <property type="entry name" value="ATPase_NBD"/>
</dbReference>
<dbReference type="Pfam" id="PF02782">
    <property type="entry name" value="FGGY_C"/>
    <property type="match status" value="1"/>
</dbReference>
<dbReference type="InterPro" id="IPR050406">
    <property type="entry name" value="FGGY_Carb_Kinase"/>
</dbReference>
<dbReference type="GO" id="GO:0016773">
    <property type="term" value="F:phosphotransferase activity, alcohol group as acceptor"/>
    <property type="evidence" value="ECO:0007669"/>
    <property type="project" value="InterPro"/>
</dbReference>